<evidence type="ECO:0000313" key="1">
    <source>
        <dbReference type="EMBL" id="RAH42844.1"/>
    </source>
</evidence>
<name>A0ACD1G0W6_9EURO</name>
<organism evidence="1 2">
    <name type="scientific">Aspergillus brunneoviolaceus CBS 621.78</name>
    <dbReference type="NCBI Taxonomy" id="1450534"/>
    <lineage>
        <taxon>Eukaryota</taxon>
        <taxon>Fungi</taxon>
        <taxon>Dikarya</taxon>
        <taxon>Ascomycota</taxon>
        <taxon>Pezizomycotina</taxon>
        <taxon>Eurotiomycetes</taxon>
        <taxon>Eurotiomycetidae</taxon>
        <taxon>Eurotiales</taxon>
        <taxon>Aspergillaceae</taxon>
        <taxon>Aspergillus</taxon>
        <taxon>Aspergillus subgen. Circumdati</taxon>
    </lineage>
</organism>
<accession>A0ACD1G0W6</accession>
<dbReference type="Proteomes" id="UP000249057">
    <property type="component" value="Unassembled WGS sequence"/>
</dbReference>
<evidence type="ECO:0000313" key="2">
    <source>
        <dbReference type="Proteomes" id="UP000249057"/>
    </source>
</evidence>
<gene>
    <name evidence="1" type="ORF">BO95DRAFT_475576</name>
</gene>
<reference evidence="1" key="1">
    <citation type="submission" date="2018-02" db="EMBL/GenBank/DDBJ databases">
        <title>The genomes of Aspergillus section Nigri reveals drivers in fungal speciation.</title>
        <authorList>
            <consortium name="DOE Joint Genome Institute"/>
            <person name="Vesth T.C."/>
            <person name="Nybo J."/>
            <person name="Theobald S."/>
            <person name="Brandl J."/>
            <person name="Frisvad J.C."/>
            <person name="Nielsen K.F."/>
            <person name="Lyhne E.K."/>
            <person name="Kogle M.E."/>
            <person name="Kuo A."/>
            <person name="Riley R."/>
            <person name="Clum A."/>
            <person name="Nolan M."/>
            <person name="Lipzen A."/>
            <person name="Salamov A."/>
            <person name="Henrissat B."/>
            <person name="Wiebenga A."/>
            <person name="De vries R.P."/>
            <person name="Grigoriev I.V."/>
            <person name="Mortensen U.H."/>
            <person name="Andersen M.R."/>
            <person name="Baker S.E."/>
        </authorList>
    </citation>
    <scope>NUCLEOTIDE SEQUENCE</scope>
    <source>
        <strain evidence="1">CBS 621.78</strain>
    </source>
</reference>
<keyword evidence="2" id="KW-1185">Reference proteome</keyword>
<proteinExistence type="predicted"/>
<dbReference type="EMBL" id="KZ825369">
    <property type="protein sequence ID" value="RAH42844.1"/>
    <property type="molecule type" value="Genomic_DNA"/>
</dbReference>
<protein>
    <submittedName>
        <fullName evidence="1">Uncharacterized protein</fullName>
    </submittedName>
</protein>
<sequence>MSLFLNIPVELRKLIIEHVLYTPLSPPVAPCTSDGVKYRDMSYKAWTSGVYYTQRNKPSSSDCLSLLLTNHQLSTETLHILEHRRVDHTLDISVKDDLELYLTWLSVPCLTTHVSTLYANVRLFGHIIEQRTARCQLGDGGRLGFHWSFYAALERFLRYGPVGEKKREGEEPDAESSAHRCRDDTEDFQDRGVAIKTLVLDFQSAELELSFPPEDVSYKHWRWWHCGRDMRSPSAGLEPLSSYKTRPQWLCQYLRMEIGGLLKMSYHTARYGQPLYEHIETIRMLVDGQLVDELDLAAWLARLHFTDPGDTMGHLVREQRLSSFEEWKTETWSLRKERGLHFGVPKSVPKTSTSDIKIKSRQIPRRLRHGRWAH</sequence>